<keyword evidence="7" id="KW-0966">Cell projection</keyword>
<comment type="caution">
    <text evidence="7">The sequence shown here is derived from an EMBL/GenBank/DDBJ whole genome shotgun (WGS) entry which is preliminary data.</text>
</comment>
<dbReference type="Gene3D" id="2.40.10.220">
    <property type="entry name" value="predicted glycosyltransferase like domains"/>
    <property type="match status" value="1"/>
</dbReference>
<dbReference type="EMBL" id="JAFCXS010000001">
    <property type="protein sequence ID" value="MBM0746365.1"/>
    <property type="molecule type" value="Genomic_DNA"/>
</dbReference>
<keyword evidence="1 4" id="KW-0973">c-di-GMP</keyword>
<reference evidence="7 8" key="1">
    <citation type="submission" date="2021-01" db="EMBL/GenBank/DDBJ databases">
        <title>Complete genome sequence of Pantoea eucrina OB49, a heavy metal tolerant bacterium with PGPR potential isolated from wheat in Algeria.</title>
        <authorList>
            <person name="Lekired A."/>
            <person name="Ouzari I.H."/>
        </authorList>
    </citation>
    <scope>NUCLEOTIDE SEQUENCE [LARGE SCALE GENOMIC DNA]</scope>
    <source>
        <strain evidence="7 8">OB49</strain>
    </source>
</reference>
<comment type="subcellular location">
    <subcellularLocation>
        <location evidence="4">Bacterial flagellum basal body</location>
    </subcellularLocation>
</comment>
<dbReference type="InterPro" id="IPR012349">
    <property type="entry name" value="Split_barrel_FMN-bd"/>
</dbReference>
<comment type="similarity">
    <text evidence="4">Belongs to the YcgR family.</text>
</comment>
<evidence type="ECO:0000256" key="3">
    <source>
        <dbReference type="ARBA" id="ARBA00023143"/>
    </source>
</evidence>
<dbReference type="Pfam" id="PF07238">
    <property type="entry name" value="PilZ"/>
    <property type="match status" value="1"/>
</dbReference>
<dbReference type="InterPro" id="IPR009926">
    <property type="entry name" value="T3SS_YcgR_PilZN"/>
</dbReference>
<comment type="subunit">
    <text evidence="4">Monomer. Interacts with the flagellar basal bodies.</text>
</comment>
<dbReference type="HAMAP" id="MF_01457">
    <property type="entry name" value="YcgR"/>
    <property type="match status" value="1"/>
</dbReference>
<keyword evidence="2 4" id="KW-0547">Nucleotide-binding</keyword>
<evidence type="ECO:0000259" key="5">
    <source>
        <dbReference type="Pfam" id="PF07238"/>
    </source>
</evidence>
<dbReference type="InterPro" id="IPR009875">
    <property type="entry name" value="PilZ_domain"/>
</dbReference>
<evidence type="ECO:0000313" key="7">
    <source>
        <dbReference type="EMBL" id="MBM0746365.1"/>
    </source>
</evidence>
<keyword evidence="8" id="KW-1185">Reference proteome</keyword>
<sequence length="243" mass="27667">MKDADNEQYLKRGTLAVLNVMRDLSRYQTPLMVTFNRVQFISRLLVADEECIIFDLGSNALSNEWVLESPDFSVCAETYGAKIEFTLAALTLVEYEGLPAFSAPLPACAWQIQRREFFRINAPLEPVFWCYTRWPDDSPARFRLQDLSLGGVGVLPEGPLPEGLTRGDKFSQLRVELGEFGQFEVTAELLHIGERSVVRKGEACVIPRLSFRFTAIEPVQERQLQQVIFALERLARDKASRFQ</sequence>
<dbReference type="InterPro" id="IPR023787">
    <property type="entry name" value="T3SS_YcgR"/>
</dbReference>
<evidence type="ECO:0000256" key="4">
    <source>
        <dbReference type="HAMAP-Rule" id="MF_01457"/>
    </source>
</evidence>
<proteinExistence type="inferred from homology"/>
<dbReference type="GeneID" id="84691028"/>
<comment type="function">
    <text evidence="4">Acts as a flagellar brake, regulating swimming and swarming in a bis-(3'-5') cyclic diguanylic acid (c-di-GMP)-dependent manner. Binds 1 c-di-GMP dimer per subunit. Increasing levels of c-di-GMP lead to decreased motility.</text>
</comment>
<gene>
    <name evidence="4" type="primary">ycgR</name>
    <name evidence="7" type="ORF">JJB79_02850</name>
</gene>
<evidence type="ECO:0000259" key="6">
    <source>
        <dbReference type="Pfam" id="PF07317"/>
    </source>
</evidence>
<accession>A0ABS1Z1S6</accession>
<dbReference type="Gene3D" id="2.30.110.10">
    <property type="entry name" value="Electron Transport, Fmn-binding Protein, Chain A"/>
    <property type="match status" value="1"/>
</dbReference>
<keyword evidence="7" id="KW-0969">Cilium</keyword>
<dbReference type="Proteomes" id="UP000809137">
    <property type="component" value="Unassembled WGS sequence"/>
</dbReference>
<feature type="domain" description="PilZ" evidence="5">
    <location>
        <begin position="113"/>
        <end position="229"/>
    </location>
</feature>
<feature type="domain" description="Type III secretion system flagellar brake protein YcgR PilZN" evidence="6">
    <location>
        <begin position="9"/>
        <end position="107"/>
    </location>
</feature>
<evidence type="ECO:0000313" key="8">
    <source>
        <dbReference type="Proteomes" id="UP000809137"/>
    </source>
</evidence>
<protein>
    <recommendedName>
        <fullName evidence="4">Flagellar brake protein YcgR</fullName>
    </recommendedName>
    <alternativeName>
        <fullName evidence="4">Cyclic di-GMP binding protein YcgR</fullName>
    </alternativeName>
</protein>
<evidence type="ECO:0000256" key="2">
    <source>
        <dbReference type="ARBA" id="ARBA00022741"/>
    </source>
</evidence>
<organism evidence="7 8">
    <name type="scientific">Pantoea eucrina</name>
    <dbReference type="NCBI Taxonomy" id="472693"/>
    <lineage>
        <taxon>Bacteria</taxon>
        <taxon>Pseudomonadati</taxon>
        <taxon>Pseudomonadota</taxon>
        <taxon>Gammaproteobacteria</taxon>
        <taxon>Enterobacterales</taxon>
        <taxon>Erwiniaceae</taxon>
        <taxon>Pantoea</taxon>
    </lineage>
</organism>
<dbReference type="RefSeq" id="WP_039385803.1">
    <property type="nucleotide sequence ID" value="NZ_CP083448.1"/>
</dbReference>
<name>A0ABS1Z1S6_9GAMM</name>
<dbReference type="Pfam" id="PF07317">
    <property type="entry name" value="PilZN"/>
    <property type="match status" value="1"/>
</dbReference>
<keyword evidence="3 4" id="KW-0975">Bacterial flagellum</keyword>
<evidence type="ECO:0000256" key="1">
    <source>
        <dbReference type="ARBA" id="ARBA00022636"/>
    </source>
</evidence>
<keyword evidence="7" id="KW-0282">Flagellum</keyword>